<dbReference type="RefSeq" id="WP_263529013.1">
    <property type="nucleotide sequence ID" value="NZ_JAOVZB010000001.1"/>
</dbReference>
<evidence type="ECO:0000259" key="1">
    <source>
        <dbReference type="Pfam" id="PF01370"/>
    </source>
</evidence>
<keyword evidence="3" id="KW-1185">Reference proteome</keyword>
<evidence type="ECO:0000313" key="2">
    <source>
        <dbReference type="EMBL" id="MCV2401639.1"/>
    </source>
</evidence>
<name>A0ABT2YPL7_9GAMM</name>
<protein>
    <submittedName>
        <fullName evidence="2">NAD-dependent epimerase/dehydratase family protein</fullName>
    </submittedName>
</protein>
<dbReference type="Proteomes" id="UP001209713">
    <property type="component" value="Unassembled WGS sequence"/>
</dbReference>
<dbReference type="Gene3D" id="3.40.50.720">
    <property type="entry name" value="NAD(P)-binding Rossmann-like Domain"/>
    <property type="match status" value="1"/>
</dbReference>
<comment type="caution">
    <text evidence="2">The sequence shown here is derived from an EMBL/GenBank/DDBJ whole genome shotgun (WGS) entry which is preliminary data.</text>
</comment>
<feature type="domain" description="NAD-dependent epimerase/dehydratase" evidence="1">
    <location>
        <begin position="5"/>
        <end position="227"/>
    </location>
</feature>
<dbReference type="InterPro" id="IPR001509">
    <property type="entry name" value="Epimerase_deHydtase"/>
</dbReference>
<proteinExistence type="predicted"/>
<sequence length="317" mass="36067">MRIGILGATSQIAKDLIVSFYESGGEYNITMFSRSPEKVEEQFKRLDKKLSYPNLVYSEFSTENSFDVLINFVGIGDPAQAKEMGAKIFEVTEQYDNLVLDYLKSHSSCKYIFMSSGAVYGGGFEKAVDKGTVAKVDINNIEPSDWYTIAKLYAESKHRAMSDYSIIDIRIFNYFSHTQNVNARFLITDIVRSIQNGTVLKTSSENITRDFITPSDFYRLILSVINSSRMNISIDCYTKSPVDKFSLLKRCQEEFGLLYEIVDSAGVNATGFKKNYFSKYRVPNGKFKPEYDSLSSLINEIYRITKGVRNKNENNVC</sequence>
<gene>
    <name evidence="2" type="ORF">OFY17_01965</name>
</gene>
<dbReference type="SUPFAM" id="SSF51735">
    <property type="entry name" value="NAD(P)-binding Rossmann-fold domains"/>
    <property type="match status" value="1"/>
</dbReference>
<dbReference type="EMBL" id="JAOVZB010000001">
    <property type="protein sequence ID" value="MCV2401639.1"/>
    <property type="molecule type" value="Genomic_DNA"/>
</dbReference>
<evidence type="ECO:0000313" key="3">
    <source>
        <dbReference type="Proteomes" id="UP001209713"/>
    </source>
</evidence>
<dbReference type="Pfam" id="PF01370">
    <property type="entry name" value="Epimerase"/>
    <property type="match status" value="1"/>
</dbReference>
<dbReference type="InterPro" id="IPR036291">
    <property type="entry name" value="NAD(P)-bd_dom_sf"/>
</dbReference>
<reference evidence="2 3" key="1">
    <citation type="submission" date="2022-10" db="EMBL/GenBank/DDBJ databases">
        <title>Marinomonas transparenta sp. nov. and Marinomonas sargassi sp. nov., isolated from marine alga (Sargassum natans (L.) Gaillon).</title>
        <authorList>
            <person name="Wang Y."/>
        </authorList>
    </citation>
    <scope>NUCLEOTIDE SEQUENCE [LARGE SCALE GENOMIC DNA]</scope>
    <source>
        <strain evidence="2 3">C2222</strain>
    </source>
</reference>
<organism evidence="2 3">
    <name type="scientific">Marinomonas sargassi</name>
    <dbReference type="NCBI Taxonomy" id="2984494"/>
    <lineage>
        <taxon>Bacteria</taxon>
        <taxon>Pseudomonadati</taxon>
        <taxon>Pseudomonadota</taxon>
        <taxon>Gammaproteobacteria</taxon>
        <taxon>Oceanospirillales</taxon>
        <taxon>Oceanospirillaceae</taxon>
        <taxon>Marinomonas</taxon>
    </lineage>
</organism>
<accession>A0ABT2YPL7</accession>